<accession>A0A6J5ME89</accession>
<reference evidence="1" key="1">
    <citation type="submission" date="2020-04" db="EMBL/GenBank/DDBJ databases">
        <authorList>
            <person name="Chiriac C."/>
            <person name="Salcher M."/>
            <person name="Ghai R."/>
            <person name="Kavagutti S V."/>
        </authorList>
    </citation>
    <scope>NUCLEOTIDE SEQUENCE</scope>
</reference>
<evidence type="ECO:0000313" key="1">
    <source>
        <dbReference type="EMBL" id="CAB4144582.1"/>
    </source>
</evidence>
<dbReference type="EMBL" id="LR796434">
    <property type="protein sequence ID" value="CAB4144582.1"/>
    <property type="molecule type" value="Genomic_DNA"/>
</dbReference>
<sequence>MNTHTPKQRKANLLKWHKAIQKEIADYMKAKTGEIRKRPVYLEKDSDKAVDSMRATFDLFVSETYRDDRGI</sequence>
<organism evidence="1">
    <name type="scientific">uncultured Caudovirales phage</name>
    <dbReference type="NCBI Taxonomy" id="2100421"/>
    <lineage>
        <taxon>Viruses</taxon>
        <taxon>Duplodnaviria</taxon>
        <taxon>Heunggongvirae</taxon>
        <taxon>Uroviricota</taxon>
        <taxon>Caudoviricetes</taxon>
        <taxon>Peduoviridae</taxon>
        <taxon>Maltschvirus</taxon>
        <taxon>Maltschvirus maltsch</taxon>
    </lineage>
</organism>
<name>A0A6J5ME89_9CAUD</name>
<proteinExistence type="predicted"/>
<protein>
    <submittedName>
        <fullName evidence="1">Uncharacterized protein</fullName>
    </submittedName>
</protein>
<gene>
    <name evidence="1" type="ORF">UFOVP460_48</name>
</gene>